<dbReference type="CDD" id="cd12148">
    <property type="entry name" value="fungal_TF_MHR"/>
    <property type="match status" value="1"/>
</dbReference>
<dbReference type="AlphaFoldDB" id="A0A0P7BFM8"/>
<dbReference type="GO" id="GO:0003700">
    <property type="term" value="F:DNA-binding transcription factor activity"/>
    <property type="evidence" value="ECO:0007669"/>
    <property type="project" value="InterPro"/>
</dbReference>
<evidence type="ECO:0000256" key="6">
    <source>
        <dbReference type="SAM" id="MobiDB-lite"/>
    </source>
</evidence>
<dbReference type="InterPro" id="IPR050987">
    <property type="entry name" value="AtrR-like"/>
</dbReference>
<comment type="caution">
    <text evidence="8">The sequence shown here is derived from an EMBL/GenBank/DDBJ whole genome shotgun (WGS) entry which is preliminary data.</text>
</comment>
<evidence type="ECO:0000256" key="5">
    <source>
        <dbReference type="ARBA" id="ARBA00023242"/>
    </source>
</evidence>
<gene>
    <name evidence="8" type="ORF">AK830_g7330</name>
</gene>
<keyword evidence="9" id="KW-1185">Reference proteome</keyword>
<evidence type="ECO:0000256" key="3">
    <source>
        <dbReference type="ARBA" id="ARBA00023125"/>
    </source>
</evidence>
<sequence>MTLHLWQSMLICPRSTRHDTKDAILERIKRIEEATAEIGVFRRNATSFSSLTSSSFEAPLVSARKNQSNSPPTGPAQSNGQIYFSGLQLGTVDSRSGMPSLSRVGIDWIFKATGQSPSFEYLSNGGSDFAVTSKNQPASSRKELRVSPSQKPELPKRSMVESLLQIFLESDLPLVFPIIDQVLFGDTLNTAYGLENEGDPTQRLAAKACVFAFACFVGVYLGDTDLGSSIDVDSYASESNILVSSILEEPSLTMLQTMLMLGLYNVVSGRFRTGTMLHAAICRALFILGGHAAVSAPMVNDEPLSLRQREDRQLRWIFWLCYTFDKDISLRTGQPCLLHDEFCDLTLPQEYFGRRFALKTQSHDRSSPSRYREEDLLLPCDLRLSIIKSKACRLLYSTPALKKSDAELLRSIRELDEEVEDWRVSLLPNSAPSFSIPKLSTWSLGSSMRKSMQHAELHLQYHHLLSAIHHASGRCESLKRHGTEQARASILESSLALSVEASRSTLMYLSVAVHGLTSEAAW</sequence>
<dbReference type="PANTHER" id="PTHR46910">
    <property type="entry name" value="TRANSCRIPTION FACTOR PDR1"/>
    <property type="match status" value="1"/>
</dbReference>
<evidence type="ECO:0000256" key="4">
    <source>
        <dbReference type="ARBA" id="ARBA00023163"/>
    </source>
</evidence>
<reference evidence="8 9" key="1">
    <citation type="submission" date="2015-09" db="EMBL/GenBank/DDBJ databases">
        <title>Draft genome of a European isolate of the apple canker pathogen Neonectria ditissima.</title>
        <authorList>
            <person name="Gomez-Cortecero A."/>
            <person name="Harrison R.J."/>
            <person name="Armitage A.D."/>
        </authorList>
    </citation>
    <scope>NUCLEOTIDE SEQUENCE [LARGE SCALE GENOMIC DNA]</scope>
    <source>
        <strain evidence="8 9">R09/05</strain>
    </source>
</reference>
<dbReference type="GO" id="GO:0006351">
    <property type="term" value="P:DNA-templated transcription"/>
    <property type="evidence" value="ECO:0007669"/>
    <property type="project" value="InterPro"/>
</dbReference>
<comment type="subcellular location">
    <subcellularLocation>
        <location evidence="1">Nucleus</location>
    </subcellularLocation>
</comment>
<evidence type="ECO:0000256" key="1">
    <source>
        <dbReference type="ARBA" id="ARBA00004123"/>
    </source>
</evidence>
<dbReference type="GO" id="GO:0008270">
    <property type="term" value="F:zinc ion binding"/>
    <property type="evidence" value="ECO:0007669"/>
    <property type="project" value="InterPro"/>
</dbReference>
<dbReference type="InterPro" id="IPR007219">
    <property type="entry name" value="XnlR_reg_dom"/>
</dbReference>
<name>A0A0P7BFM8_9HYPO</name>
<evidence type="ECO:0000313" key="9">
    <source>
        <dbReference type="Proteomes" id="UP000050424"/>
    </source>
</evidence>
<proteinExistence type="predicted"/>
<keyword evidence="3" id="KW-0238">DNA-binding</keyword>
<keyword evidence="5" id="KW-0539">Nucleus</keyword>
<keyword evidence="4" id="KW-0804">Transcription</keyword>
<dbReference type="GO" id="GO:0005634">
    <property type="term" value="C:nucleus"/>
    <property type="evidence" value="ECO:0007669"/>
    <property type="project" value="UniProtKB-SubCell"/>
</dbReference>
<dbReference type="GO" id="GO:0003677">
    <property type="term" value="F:DNA binding"/>
    <property type="evidence" value="ECO:0007669"/>
    <property type="project" value="UniProtKB-KW"/>
</dbReference>
<dbReference type="PANTHER" id="PTHR46910:SF37">
    <property type="entry name" value="ZN(II)2CYS6 TRANSCRIPTION FACTOR (EUROFUNG)"/>
    <property type="match status" value="1"/>
</dbReference>
<dbReference type="Pfam" id="PF04082">
    <property type="entry name" value="Fungal_trans"/>
    <property type="match status" value="1"/>
</dbReference>
<dbReference type="SMART" id="SM00906">
    <property type="entry name" value="Fungal_trans"/>
    <property type="match status" value="1"/>
</dbReference>
<dbReference type="STRING" id="78410.A0A0P7BFM8"/>
<keyword evidence="2" id="KW-0805">Transcription regulation</keyword>
<dbReference type="Proteomes" id="UP000050424">
    <property type="component" value="Unassembled WGS sequence"/>
</dbReference>
<accession>A0A0P7BFM8</accession>
<feature type="region of interest" description="Disordered" evidence="6">
    <location>
        <begin position="132"/>
        <end position="153"/>
    </location>
</feature>
<evidence type="ECO:0000256" key="2">
    <source>
        <dbReference type="ARBA" id="ARBA00023015"/>
    </source>
</evidence>
<feature type="domain" description="Xylanolytic transcriptional activator regulatory" evidence="7">
    <location>
        <begin position="274"/>
        <end position="354"/>
    </location>
</feature>
<dbReference type="OrthoDB" id="4116913at2759"/>
<organism evidence="8 9">
    <name type="scientific">Neonectria ditissima</name>
    <dbReference type="NCBI Taxonomy" id="78410"/>
    <lineage>
        <taxon>Eukaryota</taxon>
        <taxon>Fungi</taxon>
        <taxon>Dikarya</taxon>
        <taxon>Ascomycota</taxon>
        <taxon>Pezizomycotina</taxon>
        <taxon>Sordariomycetes</taxon>
        <taxon>Hypocreomycetidae</taxon>
        <taxon>Hypocreales</taxon>
        <taxon>Nectriaceae</taxon>
        <taxon>Neonectria</taxon>
    </lineage>
</organism>
<dbReference type="EMBL" id="LKCW01000113">
    <property type="protein sequence ID" value="KPM39197.1"/>
    <property type="molecule type" value="Genomic_DNA"/>
</dbReference>
<evidence type="ECO:0000259" key="7">
    <source>
        <dbReference type="SMART" id="SM00906"/>
    </source>
</evidence>
<protein>
    <recommendedName>
        <fullName evidence="7">Xylanolytic transcriptional activator regulatory domain-containing protein</fullName>
    </recommendedName>
</protein>
<evidence type="ECO:0000313" key="8">
    <source>
        <dbReference type="EMBL" id="KPM39197.1"/>
    </source>
</evidence>